<dbReference type="Proteomes" id="UP000045706">
    <property type="component" value="Unassembled WGS sequence"/>
</dbReference>
<organism evidence="2 3">
    <name type="scientific">Verticillium longisporum</name>
    <name type="common">Verticillium dahliae var. longisporum</name>
    <dbReference type="NCBI Taxonomy" id="100787"/>
    <lineage>
        <taxon>Eukaryota</taxon>
        <taxon>Fungi</taxon>
        <taxon>Dikarya</taxon>
        <taxon>Ascomycota</taxon>
        <taxon>Pezizomycotina</taxon>
        <taxon>Sordariomycetes</taxon>
        <taxon>Hypocreomycetidae</taxon>
        <taxon>Glomerellales</taxon>
        <taxon>Plectosphaerellaceae</taxon>
        <taxon>Verticillium</taxon>
    </lineage>
</organism>
<evidence type="ECO:0000313" key="2">
    <source>
        <dbReference type="EMBL" id="CRK44151.1"/>
    </source>
</evidence>
<dbReference type="EMBL" id="CVQI01033881">
    <property type="protein sequence ID" value="CRK44151.1"/>
    <property type="molecule type" value="Genomic_DNA"/>
</dbReference>
<protein>
    <submittedName>
        <fullName evidence="2">Uncharacterized protein</fullName>
    </submittedName>
</protein>
<reference evidence="3" key="1">
    <citation type="submission" date="2015-05" db="EMBL/GenBank/DDBJ databases">
        <authorList>
            <person name="Fogelqvist Johan"/>
        </authorList>
    </citation>
    <scope>NUCLEOTIDE SEQUENCE [LARGE SCALE GENOMIC DNA]</scope>
</reference>
<proteinExistence type="predicted"/>
<feature type="non-terminal residue" evidence="2">
    <location>
        <position position="1"/>
    </location>
</feature>
<accession>A0A0G4NBX9</accession>
<feature type="compositionally biased region" description="Basic residues" evidence="1">
    <location>
        <begin position="13"/>
        <end position="22"/>
    </location>
</feature>
<sequence length="22" mass="2529">SAQDGQQPDSPRDRRHHCQPRG</sequence>
<name>A0A0G4NBX9_VERLO</name>
<evidence type="ECO:0000256" key="1">
    <source>
        <dbReference type="SAM" id="MobiDB-lite"/>
    </source>
</evidence>
<dbReference type="AlphaFoldDB" id="A0A0G4NBX9"/>
<gene>
    <name evidence="2" type="ORF">BN1723_019398</name>
</gene>
<feature type="region of interest" description="Disordered" evidence="1">
    <location>
        <begin position="1"/>
        <end position="22"/>
    </location>
</feature>
<evidence type="ECO:0000313" key="3">
    <source>
        <dbReference type="Proteomes" id="UP000045706"/>
    </source>
</evidence>